<dbReference type="InterPro" id="IPR015813">
    <property type="entry name" value="Pyrv/PenolPyrv_kinase-like_dom"/>
</dbReference>
<reference evidence="1 2" key="1">
    <citation type="submission" date="2022-12" db="EMBL/GenBank/DDBJ databases">
        <title>Chromosome-scale assembly of the Ensete ventricosum genome.</title>
        <authorList>
            <person name="Dussert Y."/>
            <person name="Stocks J."/>
            <person name="Wendawek A."/>
            <person name="Woldeyes F."/>
            <person name="Nichols R.A."/>
            <person name="Borrell J.S."/>
        </authorList>
    </citation>
    <scope>NUCLEOTIDE SEQUENCE [LARGE SCALE GENOMIC DNA]</scope>
    <source>
        <strain evidence="2">cv. Maze</strain>
        <tissue evidence="1">Seeds</tissue>
    </source>
</reference>
<dbReference type="InterPro" id="IPR040442">
    <property type="entry name" value="Pyrv_kinase-like_dom_sf"/>
</dbReference>
<organism evidence="1 2">
    <name type="scientific">Ensete ventricosum</name>
    <name type="common">Abyssinian banana</name>
    <name type="synonym">Musa ensete</name>
    <dbReference type="NCBI Taxonomy" id="4639"/>
    <lineage>
        <taxon>Eukaryota</taxon>
        <taxon>Viridiplantae</taxon>
        <taxon>Streptophyta</taxon>
        <taxon>Embryophyta</taxon>
        <taxon>Tracheophyta</taxon>
        <taxon>Spermatophyta</taxon>
        <taxon>Magnoliopsida</taxon>
        <taxon>Liliopsida</taxon>
        <taxon>Zingiberales</taxon>
        <taxon>Musaceae</taxon>
        <taxon>Ensete</taxon>
    </lineage>
</organism>
<dbReference type="GO" id="GO:0003824">
    <property type="term" value="F:catalytic activity"/>
    <property type="evidence" value="ECO:0007669"/>
    <property type="project" value="InterPro"/>
</dbReference>
<dbReference type="Proteomes" id="UP001222027">
    <property type="component" value="Unassembled WGS sequence"/>
</dbReference>
<dbReference type="EMBL" id="JAQQAF010000006">
    <property type="protein sequence ID" value="KAJ8477680.1"/>
    <property type="molecule type" value="Genomic_DNA"/>
</dbReference>
<dbReference type="PANTHER" id="PTHR42905">
    <property type="entry name" value="PHOSPHOENOLPYRUVATE CARBOXYLASE"/>
    <property type="match status" value="1"/>
</dbReference>
<protein>
    <submittedName>
        <fullName evidence="1">Uncharacterized protein</fullName>
    </submittedName>
</protein>
<name>A0AAV8PB21_ENSVE</name>
<dbReference type="AlphaFoldDB" id="A0AAV8PB21"/>
<dbReference type="PANTHER" id="PTHR42905:SF2">
    <property type="entry name" value="PHOSPHOENOLPYRUVATE CARBOXYLASE FAMILY PROTEIN"/>
    <property type="match status" value="1"/>
</dbReference>
<gene>
    <name evidence="1" type="ORF">OPV22_021407</name>
</gene>
<dbReference type="Gene3D" id="3.20.20.60">
    <property type="entry name" value="Phosphoenolpyruvate-binding domains"/>
    <property type="match status" value="1"/>
</dbReference>
<accession>A0AAV8PB21</accession>
<evidence type="ECO:0000313" key="1">
    <source>
        <dbReference type="EMBL" id="KAJ8477680.1"/>
    </source>
</evidence>
<dbReference type="SUPFAM" id="SSF51621">
    <property type="entry name" value="Phosphoenolpyruvate/pyruvate domain"/>
    <property type="match status" value="1"/>
</dbReference>
<proteinExistence type="predicted"/>
<evidence type="ECO:0000313" key="2">
    <source>
        <dbReference type="Proteomes" id="UP001222027"/>
    </source>
</evidence>
<sequence>MSIDERESATSGFRRVGSKNKWSRFVSSSCLSCSLCRQRLHCFDAVSGKSSWKTRESSSVSRAEDIGHISYYGEVVIQGCQITQGMSIPVIRNGDNVYRNAMNVRRTVKGCIQSGFAGIIPEDQMLR</sequence>
<comment type="caution">
    <text evidence="1">The sequence shown here is derived from an EMBL/GenBank/DDBJ whole genome shotgun (WGS) entry which is preliminary data.</text>
</comment>
<keyword evidence="2" id="KW-1185">Reference proteome</keyword>